<reference evidence="1" key="1">
    <citation type="submission" date="2023-10" db="EMBL/GenBank/DDBJ databases">
        <title>Chromosome-level genome of the transformable northern wattle, Acacia crassicarpa.</title>
        <authorList>
            <person name="Massaro I."/>
            <person name="Sinha N.R."/>
            <person name="Poethig S."/>
            <person name="Leichty A.R."/>
        </authorList>
    </citation>
    <scope>NUCLEOTIDE SEQUENCE</scope>
    <source>
        <strain evidence="1">Acra3RX</strain>
        <tissue evidence="1">Leaf</tissue>
    </source>
</reference>
<proteinExistence type="predicted"/>
<dbReference type="AlphaFoldDB" id="A0AAE1MC66"/>
<evidence type="ECO:0000313" key="1">
    <source>
        <dbReference type="EMBL" id="KAK4259749.1"/>
    </source>
</evidence>
<gene>
    <name evidence="1" type="ORF">QN277_006050</name>
</gene>
<accession>A0AAE1MC66</accession>
<dbReference type="EMBL" id="JAWXYG010000011">
    <property type="protein sequence ID" value="KAK4259749.1"/>
    <property type="molecule type" value="Genomic_DNA"/>
</dbReference>
<name>A0AAE1MC66_9FABA</name>
<sequence length="72" mass="7909">MVVLSGSSISQQLVLPNSCMPNNTPRLLNEIPEINLSDPQAKTLIIKAIQEFVFSKLVKHGISMDLIADFEA</sequence>
<organism evidence="1 2">
    <name type="scientific">Acacia crassicarpa</name>
    <name type="common">northern wattle</name>
    <dbReference type="NCBI Taxonomy" id="499986"/>
    <lineage>
        <taxon>Eukaryota</taxon>
        <taxon>Viridiplantae</taxon>
        <taxon>Streptophyta</taxon>
        <taxon>Embryophyta</taxon>
        <taxon>Tracheophyta</taxon>
        <taxon>Spermatophyta</taxon>
        <taxon>Magnoliopsida</taxon>
        <taxon>eudicotyledons</taxon>
        <taxon>Gunneridae</taxon>
        <taxon>Pentapetalae</taxon>
        <taxon>rosids</taxon>
        <taxon>fabids</taxon>
        <taxon>Fabales</taxon>
        <taxon>Fabaceae</taxon>
        <taxon>Caesalpinioideae</taxon>
        <taxon>mimosoid clade</taxon>
        <taxon>Acacieae</taxon>
        <taxon>Acacia</taxon>
    </lineage>
</organism>
<comment type="caution">
    <text evidence="1">The sequence shown here is derived from an EMBL/GenBank/DDBJ whole genome shotgun (WGS) entry which is preliminary data.</text>
</comment>
<keyword evidence="2" id="KW-1185">Reference proteome</keyword>
<dbReference type="Proteomes" id="UP001293593">
    <property type="component" value="Unassembled WGS sequence"/>
</dbReference>
<protein>
    <submittedName>
        <fullName evidence="1">Uncharacterized protein</fullName>
    </submittedName>
</protein>
<evidence type="ECO:0000313" key="2">
    <source>
        <dbReference type="Proteomes" id="UP001293593"/>
    </source>
</evidence>